<keyword evidence="2" id="KW-0540">Nuclease</keyword>
<sequence>MEHQFLKSALGEPETVWDGSALGFLSSLFVPDSILGRKKALLRADVNEQWAKWFVEGISDPRRYAEQQTSYPFVFKDVYSVIDDRFTDLTKSEKQEIASIASRTIYNLVDTYRLDRKRKSIPRSERTLLVEISGGKPRCWICGAKFSQDSIDNFILGETRSIPLPRFVDILKPRGLNQRDMAIEVDHVVPHAHGGGNENNLRLSCGWCNMNKSAFISIYDIEGMPKRSGSNDLGIHSLPRPFWAVRLLATGKNCEYKDGCQKTSLTSELTIAPISANGAMNPSNLKITCYDHDSFNVKRFQPPQKVKAIWRFK</sequence>
<evidence type="ECO:0000313" key="3">
    <source>
        <dbReference type="Proteomes" id="UP000683493"/>
    </source>
</evidence>
<name>A0ABX8JNP7_9BACT</name>
<protein>
    <submittedName>
        <fullName evidence="2">HNH endonuclease</fullName>
    </submittedName>
</protein>
<gene>
    <name evidence="2" type="ORF">KP005_02770</name>
</gene>
<feature type="domain" description="HNH" evidence="1">
    <location>
        <begin position="181"/>
        <end position="214"/>
    </location>
</feature>
<dbReference type="Proteomes" id="UP000683493">
    <property type="component" value="Chromosome"/>
</dbReference>
<evidence type="ECO:0000313" key="2">
    <source>
        <dbReference type="EMBL" id="QWV98232.1"/>
    </source>
</evidence>
<dbReference type="GO" id="GO:0004519">
    <property type="term" value="F:endonuclease activity"/>
    <property type="evidence" value="ECO:0007669"/>
    <property type="project" value="UniProtKB-KW"/>
</dbReference>
<proteinExistence type="predicted"/>
<dbReference type="InterPro" id="IPR002711">
    <property type="entry name" value="HNH"/>
</dbReference>
<reference evidence="2 3" key="1">
    <citation type="submission" date="2021-06" db="EMBL/GenBank/DDBJ databases">
        <title>Gemonas diversity in paddy soil.</title>
        <authorList>
            <person name="Liu G."/>
        </authorList>
    </citation>
    <scope>NUCLEOTIDE SEQUENCE [LARGE SCALE GENOMIC DNA]</scope>
    <source>
        <strain evidence="2 3">RG29</strain>
    </source>
</reference>
<keyword evidence="2" id="KW-0255">Endonuclease</keyword>
<accession>A0ABX8JNP7</accession>
<organism evidence="2 3">
    <name type="scientific">Geomonas diazotrophica</name>
    <dbReference type="NCBI Taxonomy" id="2843197"/>
    <lineage>
        <taxon>Bacteria</taxon>
        <taxon>Pseudomonadati</taxon>
        <taxon>Thermodesulfobacteriota</taxon>
        <taxon>Desulfuromonadia</taxon>
        <taxon>Geobacterales</taxon>
        <taxon>Geobacteraceae</taxon>
        <taxon>Geomonas</taxon>
    </lineage>
</organism>
<dbReference type="Pfam" id="PF01844">
    <property type="entry name" value="HNH"/>
    <property type="match status" value="1"/>
</dbReference>
<dbReference type="InterPro" id="IPR003615">
    <property type="entry name" value="HNH_nuc"/>
</dbReference>
<dbReference type="CDD" id="cd00085">
    <property type="entry name" value="HNHc"/>
    <property type="match status" value="1"/>
</dbReference>
<keyword evidence="3" id="KW-1185">Reference proteome</keyword>
<keyword evidence="2" id="KW-0378">Hydrolase</keyword>
<evidence type="ECO:0000259" key="1">
    <source>
        <dbReference type="Pfam" id="PF01844"/>
    </source>
</evidence>
<dbReference type="EMBL" id="CP076724">
    <property type="protein sequence ID" value="QWV98232.1"/>
    <property type="molecule type" value="Genomic_DNA"/>
</dbReference>